<dbReference type="EMBL" id="VMNK01000017">
    <property type="protein sequence ID" value="TVO52342.1"/>
    <property type="molecule type" value="Genomic_DNA"/>
</dbReference>
<evidence type="ECO:0000313" key="3">
    <source>
        <dbReference type="Proteomes" id="UP000319502"/>
    </source>
</evidence>
<name>A0A557QHG3_9RHOO</name>
<evidence type="ECO:0000256" key="1">
    <source>
        <dbReference type="SAM" id="MobiDB-lite"/>
    </source>
</evidence>
<dbReference type="OrthoDB" id="8527522at2"/>
<dbReference type="AlphaFoldDB" id="A0A557QHG3"/>
<dbReference type="RefSeq" id="WP_144310910.1">
    <property type="nucleotide sequence ID" value="NZ_VMNK01000017.1"/>
</dbReference>
<dbReference type="Proteomes" id="UP000319502">
    <property type="component" value="Unassembled WGS sequence"/>
</dbReference>
<keyword evidence="3" id="KW-1185">Reference proteome</keyword>
<feature type="compositionally biased region" description="Basic and acidic residues" evidence="1">
    <location>
        <begin position="91"/>
        <end position="131"/>
    </location>
</feature>
<proteinExistence type="predicted"/>
<accession>A0A557QHG3</accession>
<comment type="caution">
    <text evidence="2">The sequence shown here is derived from an EMBL/GenBank/DDBJ whole genome shotgun (WGS) entry which is preliminary data.</text>
</comment>
<feature type="region of interest" description="Disordered" evidence="1">
    <location>
        <begin position="90"/>
        <end position="131"/>
    </location>
</feature>
<sequence>MSIEWFAIVLAIMALIAWYVMRGRPSENEDESENTSHPYHCVTINPGQGACRTAQTLKGIRFLSAEAPLLPLASCDTTRCRCTFSHYKDRRRGDRRNPYRPESHSHVYQGNEERRDRRGRRTTDGMHLADI</sequence>
<reference evidence="2 3" key="1">
    <citation type="submission" date="2019-07" db="EMBL/GenBank/DDBJ databases">
        <title>The pathways for chlorine oxyanion respiration interact through the shared metabolite chlorate.</title>
        <authorList>
            <person name="Barnum T.P."/>
            <person name="Cheng Y."/>
            <person name="Hill K.A."/>
            <person name="Lucas L.N."/>
            <person name="Carlson H.K."/>
            <person name="Coates J.D."/>
        </authorList>
    </citation>
    <scope>NUCLEOTIDE SEQUENCE [LARGE SCALE GENOMIC DNA]</scope>
    <source>
        <strain evidence="2 3">SFB-3</strain>
    </source>
</reference>
<protein>
    <submittedName>
        <fullName evidence="2">Uncharacterized protein</fullName>
    </submittedName>
</protein>
<evidence type="ECO:0000313" key="2">
    <source>
        <dbReference type="EMBL" id="TVO52342.1"/>
    </source>
</evidence>
<gene>
    <name evidence="2" type="ORF">FHP91_18115</name>
</gene>
<organism evidence="2 3">
    <name type="scientific">Denitromonas halophila</name>
    <dbReference type="NCBI Taxonomy" id="1629404"/>
    <lineage>
        <taxon>Bacteria</taxon>
        <taxon>Pseudomonadati</taxon>
        <taxon>Pseudomonadota</taxon>
        <taxon>Betaproteobacteria</taxon>
        <taxon>Rhodocyclales</taxon>
        <taxon>Zoogloeaceae</taxon>
        <taxon>Denitromonas</taxon>
    </lineage>
</organism>